<keyword evidence="3 7" id="KW-0812">Transmembrane</keyword>
<dbReference type="NCBIfam" id="TIGR00765">
    <property type="entry name" value="yihY_not_rbn"/>
    <property type="match status" value="1"/>
</dbReference>
<evidence type="ECO:0000256" key="4">
    <source>
        <dbReference type="ARBA" id="ARBA00022989"/>
    </source>
</evidence>
<dbReference type="Pfam" id="PF03631">
    <property type="entry name" value="Virul_fac_BrkB"/>
    <property type="match status" value="1"/>
</dbReference>
<feature type="transmembrane region" description="Helical" evidence="7">
    <location>
        <begin position="257"/>
        <end position="279"/>
    </location>
</feature>
<evidence type="ECO:0000256" key="7">
    <source>
        <dbReference type="SAM" id="Phobius"/>
    </source>
</evidence>
<protein>
    <submittedName>
        <fullName evidence="8">Membrane protein</fullName>
    </submittedName>
</protein>
<proteinExistence type="predicted"/>
<feature type="transmembrane region" description="Helical" evidence="7">
    <location>
        <begin position="223"/>
        <end position="245"/>
    </location>
</feature>
<dbReference type="PANTHER" id="PTHR30213">
    <property type="entry name" value="INNER MEMBRANE PROTEIN YHJD"/>
    <property type="match status" value="1"/>
</dbReference>
<dbReference type="AlphaFoldDB" id="A0A1I7I4U7"/>
<feature type="transmembrane region" description="Helical" evidence="7">
    <location>
        <begin position="36"/>
        <end position="66"/>
    </location>
</feature>
<keyword evidence="4 7" id="KW-1133">Transmembrane helix</keyword>
<feature type="region of interest" description="Disordered" evidence="6">
    <location>
        <begin position="318"/>
        <end position="349"/>
    </location>
</feature>
<name>A0A1I7I4U7_9GAMM</name>
<evidence type="ECO:0000256" key="1">
    <source>
        <dbReference type="ARBA" id="ARBA00004651"/>
    </source>
</evidence>
<evidence type="ECO:0000256" key="5">
    <source>
        <dbReference type="ARBA" id="ARBA00023136"/>
    </source>
</evidence>
<dbReference type="InterPro" id="IPR017039">
    <property type="entry name" value="Virul_fac_BrkB"/>
</dbReference>
<keyword evidence="5 7" id="KW-0472">Membrane</keyword>
<organism evidence="8 9">
    <name type="scientific">Halomonas korlensis</name>
    <dbReference type="NCBI Taxonomy" id="463301"/>
    <lineage>
        <taxon>Bacteria</taxon>
        <taxon>Pseudomonadati</taxon>
        <taxon>Pseudomonadota</taxon>
        <taxon>Gammaproteobacteria</taxon>
        <taxon>Oceanospirillales</taxon>
        <taxon>Halomonadaceae</taxon>
        <taxon>Halomonas</taxon>
    </lineage>
</organism>
<evidence type="ECO:0000313" key="8">
    <source>
        <dbReference type="EMBL" id="SFU67959.1"/>
    </source>
</evidence>
<dbReference type="OrthoDB" id="9781030at2"/>
<dbReference type="PIRSF" id="PIRSF035875">
    <property type="entry name" value="RNase_BN"/>
    <property type="match status" value="1"/>
</dbReference>
<feature type="transmembrane region" description="Helical" evidence="7">
    <location>
        <begin position="148"/>
        <end position="176"/>
    </location>
</feature>
<dbReference type="STRING" id="463301.SAMN04487955_10627"/>
<dbReference type="PANTHER" id="PTHR30213:SF0">
    <property type="entry name" value="UPF0761 MEMBRANE PROTEIN YIHY"/>
    <property type="match status" value="1"/>
</dbReference>
<evidence type="ECO:0000256" key="6">
    <source>
        <dbReference type="SAM" id="MobiDB-lite"/>
    </source>
</evidence>
<feature type="transmembrane region" description="Helical" evidence="7">
    <location>
        <begin position="188"/>
        <end position="211"/>
    </location>
</feature>
<dbReference type="GO" id="GO:0005886">
    <property type="term" value="C:plasma membrane"/>
    <property type="evidence" value="ECO:0007669"/>
    <property type="project" value="UniProtKB-SubCell"/>
</dbReference>
<accession>A0A1I7I4U7</accession>
<evidence type="ECO:0000256" key="2">
    <source>
        <dbReference type="ARBA" id="ARBA00022475"/>
    </source>
</evidence>
<dbReference type="Proteomes" id="UP000198693">
    <property type="component" value="Unassembled WGS sequence"/>
</dbReference>
<evidence type="ECO:0000313" key="9">
    <source>
        <dbReference type="Proteomes" id="UP000198693"/>
    </source>
</evidence>
<dbReference type="EMBL" id="FPBP01000006">
    <property type="protein sequence ID" value="SFU67959.1"/>
    <property type="molecule type" value="Genomic_DNA"/>
</dbReference>
<sequence>MAKPKRGRCAGKPGQIPAAGWLDILWRVKQEALQDLVAMMAAGIAFNAMLALFPTIAAIISIWALVMNPQDLANQIVELSRYLPPEASSLINDQARKISESTSTGLSLTALGSVVVAMFVASKGVLWMVVGLNVVYGEADRRGSLQRGLIVAVLTLGLILVLLIAITFVAFFPLAIGMLGLDTQLVTVIVWLRWPVLLLIMMLVIAVFYRFGPYRRPPRWRWLSVGSIIATLMWLVGSGGLSFYFGRVVNLSEVYGSLGAVVMLMLWFWLSAFVVLLGAEINAEMERQTFRDTTVGEPRPPGERDAYAADTLGRKWPWRRVGRKRNASGNNDAHHNAAGQDTADQGDTS</sequence>
<reference evidence="9" key="1">
    <citation type="submission" date="2016-10" db="EMBL/GenBank/DDBJ databases">
        <authorList>
            <person name="Varghese N."/>
            <person name="Submissions S."/>
        </authorList>
    </citation>
    <scope>NUCLEOTIDE SEQUENCE [LARGE SCALE GENOMIC DNA]</scope>
    <source>
        <strain evidence="9">CGMCC 1.6981</strain>
    </source>
</reference>
<evidence type="ECO:0000256" key="3">
    <source>
        <dbReference type="ARBA" id="ARBA00022692"/>
    </source>
</evidence>
<feature type="transmembrane region" description="Helical" evidence="7">
    <location>
        <begin position="110"/>
        <end position="136"/>
    </location>
</feature>
<keyword evidence="9" id="KW-1185">Reference proteome</keyword>
<dbReference type="RefSeq" id="WP_089795295.1">
    <property type="nucleotide sequence ID" value="NZ_FPBP01000006.1"/>
</dbReference>
<comment type="subcellular location">
    <subcellularLocation>
        <location evidence="1">Cell membrane</location>
        <topology evidence="1">Multi-pass membrane protein</topology>
    </subcellularLocation>
</comment>
<gene>
    <name evidence="8" type="ORF">SAMN04487955_10627</name>
</gene>
<keyword evidence="2" id="KW-1003">Cell membrane</keyword>